<dbReference type="InParanoid" id="A0A7M7NZ03"/>
<evidence type="ECO:0000256" key="6">
    <source>
        <dbReference type="SAM" id="MobiDB-lite"/>
    </source>
</evidence>
<dbReference type="PROSITE" id="PS00135">
    <property type="entry name" value="TRYPSIN_SER"/>
    <property type="match status" value="1"/>
</dbReference>
<keyword evidence="2 5" id="KW-0378">Hydrolase</keyword>
<accession>A0A7M7NZ03</accession>
<dbReference type="Proteomes" id="UP000007110">
    <property type="component" value="Unassembled WGS sequence"/>
</dbReference>
<evidence type="ECO:0000256" key="4">
    <source>
        <dbReference type="ARBA" id="ARBA00023157"/>
    </source>
</evidence>
<keyword evidence="3 5" id="KW-0720">Serine protease</keyword>
<dbReference type="InterPro" id="IPR033116">
    <property type="entry name" value="TRYPSIN_SER"/>
</dbReference>
<feature type="region of interest" description="Disordered" evidence="6">
    <location>
        <begin position="76"/>
        <end position="108"/>
    </location>
</feature>
<keyword evidence="7" id="KW-1133">Transmembrane helix</keyword>
<evidence type="ECO:0000256" key="5">
    <source>
        <dbReference type="RuleBase" id="RU363034"/>
    </source>
</evidence>
<dbReference type="PROSITE" id="PS50240">
    <property type="entry name" value="TRYPSIN_DOM"/>
    <property type="match status" value="1"/>
</dbReference>
<dbReference type="OrthoDB" id="10051896at2759"/>
<keyword evidence="7" id="KW-0812">Transmembrane</keyword>
<name>A0A7M7NZ03_STRPU</name>
<dbReference type="InterPro" id="IPR001314">
    <property type="entry name" value="Peptidase_S1A"/>
</dbReference>
<feature type="transmembrane region" description="Helical" evidence="7">
    <location>
        <begin position="39"/>
        <end position="62"/>
    </location>
</feature>
<dbReference type="InterPro" id="IPR043504">
    <property type="entry name" value="Peptidase_S1_PA_chymotrypsin"/>
</dbReference>
<dbReference type="FunFam" id="2.40.10.10:FF:000003">
    <property type="entry name" value="Transmembrane serine protease 3"/>
    <property type="match status" value="1"/>
</dbReference>
<dbReference type="RefSeq" id="XP_030843644.1">
    <property type="nucleotide sequence ID" value="XM_030987784.1"/>
</dbReference>
<organism evidence="9 10">
    <name type="scientific">Strongylocentrotus purpuratus</name>
    <name type="common">Purple sea urchin</name>
    <dbReference type="NCBI Taxonomy" id="7668"/>
    <lineage>
        <taxon>Eukaryota</taxon>
        <taxon>Metazoa</taxon>
        <taxon>Echinodermata</taxon>
        <taxon>Eleutherozoa</taxon>
        <taxon>Echinozoa</taxon>
        <taxon>Echinoidea</taxon>
        <taxon>Euechinoidea</taxon>
        <taxon>Echinacea</taxon>
        <taxon>Camarodonta</taxon>
        <taxon>Echinidea</taxon>
        <taxon>Strongylocentrotidae</taxon>
        <taxon>Strongylocentrotus</taxon>
    </lineage>
</organism>
<dbReference type="GO" id="GO:0004252">
    <property type="term" value="F:serine-type endopeptidase activity"/>
    <property type="evidence" value="ECO:0007669"/>
    <property type="project" value="InterPro"/>
</dbReference>
<dbReference type="InterPro" id="IPR018114">
    <property type="entry name" value="TRYPSIN_HIS"/>
</dbReference>
<dbReference type="SUPFAM" id="SSF50494">
    <property type="entry name" value="Trypsin-like serine proteases"/>
    <property type="match status" value="1"/>
</dbReference>
<evidence type="ECO:0000313" key="9">
    <source>
        <dbReference type="EnsemblMetazoa" id="XP_030843644"/>
    </source>
</evidence>
<dbReference type="KEGG" id="spu:115918713"/>
<feature type="domain" description="Peptidase S1" evidence="8">
    <location>
        <begin position="107"/>
        <end position="346"/>
    </location>
</feature>
<dbReference type="GeneID" id="115918713"/>
<feature type="compositionally biased region" description="Polar residues" evidence="6">
    <location>
        <begin position="77"/>
        <end position="91"/>
    </location>
</feature>
<keyword evidence="4" id="KW-1015">Disulfide bond</keyword>
<reference evidence="9" key="2">
    <citation type="submission" date="2021-01" db="UniProtKB">
        <authorList>
            <consortium name="EnsemblMetazoa"/>
        </authorList>
    </citation>
    <scope>IDENTIFICATION</scope>
</reference>
<dbReference type="CDD" id="cd00190">
    <property type="entry name" value="Tryp_SPc"/>
    <property type="match status" value="1"/>
</dbReference>
<dbReference type="Pfam" id="PF00089">
    <property type="entry name" value="Trypsin"/>
    <property type="match status" value="1"/>
</dbReference>
<evidence type="ECO:0000256" key="2">
    <source>
        <dbReference type="ARBA" id="ARBA00022801"/>
    </source>
</evidence>
<evidence type="ECO:0000256" key="7">
    <source>
        <dbReference type="SAM" id="Phobius"/>
    </source>
</evidence>
<dbReference type="PANTHER" id="PTHR24252">
    <property type="entry name" value="ACROSIN-RELATED"/>
    <property type="match status" value="1"/>
</dbReference>
<dbReference type="EnsemblMetazoa" id="XM_030987784">
    <property type="protein sequence ID" value="XP_030843644"/>
    <property type="gene ID" value="LOC115918713"/>
</dbReference>
<evidence type="ECO:0000313" key="10">
    <source>
        <dbReference type="Proteomes" id="UP000007110"/>
    </source>
</evidence>
<dbReference type="AlphaFoldDB" id="A0A7M7NZ03"/>
<keyword evidence="7" id="KW-0472">Membrane</keyword>
<evidence type="ECO:0000256" key="3">
    <source>
        <dbReference type="ARBA" id="ARBA00022825"/>
    </source>
</evidence>
<dbReference type="InterPro" id="IPR009003">
    <property type="entry name" value="Peptidase_S1_PA"/>
</dbReference>
<proteinExistence type="predicted"/>
<keyword evidence="10" id="KW-1185">Reference proteome</keyword>
<sequence>MKITMTEQSDRPKVTMDVECQSRLGSHRHRICCHDSKRIVPWMLFSSFVTLTVVLLVLFLVFKDDRHIYAKEPSMVEDTSPSTETNVSSSICGRRGEVPHPGIDTRVSGGRPTTIEAWPWMVSLRDESGDHICGATLISDQWLLTAGHCVSTITSRPLGYVTMGDTSIAESSEYHVTRESLETFIHPDFDSSTFADDIALIRFDPPVFQSKGVSPVCLNEGRNELEDYSKCYVTGWGATSVSLMASTGLQEGRTPLVPRQNCSEDYGTRHHVTSDMICAISPDWQVDTCKGDSGGPLVCQDSISDVWSMIGVTSFGYGCWNPGDPAPGVYSRVSSYFDDFIMKTVDDESRR</sequence>
<dbReference type="SMART" id="SM00020">
    <property type="entry name" value="Tryp_SPc"/>
    <property type="match status" value="1"/>
</dbReference>
<dbReference type="GO" id="GO:0006508">
    <property type="term" value="P:proteolysis"/>
    <property type="evidence" value="ECO:0007669"/>
    <property type="project" value="UniProtKB-KW"/>
</dbReference>
<dbReference type="Gene3D" id="2.40.10.10">
    <property type="entry name" value="Trypsin-like serine proteases"/>
    <property type="match status" value="1"/>
</dbReference>
<dbReference type="InterPro" id="IPR001254">
    <property type="entry name" value="Trypsin_dom"/>
</dbReference>
<dbReference type="PROSITE" id="PS00134">
    <property type="entry name" value="TRYPSIN_HIS"/>
    <property type="match status" value="1"/>
</dbReference>
<evidence type="ECO:0000259" key="8">
    <source>
        <dbReference type="PROSITE" id="PS50240"/>
    </source>
</evidence>
<evidence type="ECO:0000256" key="1">
    <source>
        <dbReference type="ARBA" id="ARBA00022670"/>
    </source>
</evidence>
<reference evidence="10" key="1">
    <citation type="submission" date="2015-02" db="EMBL/GenBank/DDBJ databases">
        <title>Genome sequencing for Strongylocentrotus purpuratus.</title>
        <authorList>
            <person name="Murali S."/>
            <person name="Liu Y."/>
            <person name="Vee V."/>
            <person name="English A."/>
            <person name="Wang M."/>
            <person name="Skinner E."/>
            <person name="Han Y."/>
            <person name="Muzny D.M."/>
            <person name="Worley K.C."/>
            <person name="Gibbs R.A."/>
        </authorList>
    </citation>
    <scope>NUCLEOTIDE SEQUENCE</scope>
</reference>
<protein>
    <recommendedName>
        <fullName evidence="8">Peptidase S1 domain-containing protein</fullName>
    </recommendedName>
</protein>
<dbReference type="PANTHER" id="PTHR24252:SF7">
    <property type="entry name" value="HYALIN"/>
    <property type="match status" value="1"/>
</dbReference>
<keyword evidence="1 5" id="KW-0645">Protease</keyword>
<dbReference type="PRINTS" id="PR00722">
    <property type="entry name" value="CHYMOTRYPSIN"/>
</dbReference>